<feature type="domain" description="DUF5641" evidence="2">
    <location>
        <begin position="365"/>
        <end position="457"/>
    </location>
</feature>
<dbReference type="Proteomes" id="UP001221898">
    <property type="component" value="Unassembled WGS sequence"/>
</dbReference>
<dbReference type="Pfam" id="PF18701">
    <property type="entry name" value="DUF5641"/>
    <property type="match status" value="1"/>
</dbReference>
<accession>A0AAD7R0C0</accession>
<dbReference type="Gene3D" id="3.30.420.10">
    <property type="entry name" value="Ribonuclease H-like superfamily/Ribonuclease H"/>
    <property type="match status" value="1"/>
</dbReference>
<protein>
    <recommendedName>
        <fullName evidence="5">DUF5641 domain-containing protein</fullName>
    </recommendedName>
</protein>
<feature type="domain" description="Integrase zinc-binding" evidence="1">
    <location>
        <begin position="124"/>
        <end position="175"/>
    </location>
</feature>
<dbReference type="AlphaFoldDB" id="A0AAD7R0C0"/>
<evidence type="ECO:0000313" key="3">
    <source>
        <dbReference type="EMBL" id="KAJ8349175.1"/>
    </source>
</evidence>
<name>A0AAD7R0C0_9TELE</name>
<evidence type="ECO:0000259" key="1">
    <source>
        <dbReference type="Pfam" id="PF17921"/>
    </source>
</evidence>
<dbReference type="PANTHER" id="PTHR47331">
    <property type="entry name" value="PHD-TYPE DOMAIN-CONTAINING PROTEIN"/>
    <property type="match status" value="1"/>
</dbReference>
<dbReference type="InterPro" id="IPR036397">
    <property type="entry name" value="RNaseH_sf"/>
</dbReference>
<dbReference type="InterPro" id="IPR040676">
    <property type="entry name" value="DUF5641"/>
</dbReference>
<dbReference type="GO" id="GO:0003676">
    <property type="term" value="F:nucleic acid binding"/>
    <property type="evidence" value="ECO:0007669"/>
    <property type="project" value="InterPro"/>
</dbReference>
<dbReference type="Pfam" id="PF17921">
    <property type="entry name" value="Integrase_H2C2"/>
    <property type="match status" value="1"/>
</dbReference>
<evidence type="ECO:0000313" key="4">
    <source>
        <dbReference type="Proteomes" id="UP001221898"/>
    </source>
</evidence>
<reference evidence="3" key="1">
    <citation type="journal article" date="2023" name="Science">
        <title>Genome structures resolve the early diversification of teleost fishes.</title>
        <authorList>
            <person name="Parey E."/>
            <person name="Louis A."/>
            <person name="Montfort J."/>
            <person name="Bouchez O."/>
            <person name="Roques C."/>
            <person name="Iampietro C."/>
            <person name="Lluch J."/>
            <person name="Castinel A."/>
            <person name="Donnadieu C."/>
            <person name="Desvignes T."/>
            <person name="Floi Bucao C."/>
            <person name="Jouanno E."/>
            <person name="Wen M."/>
            <person name="Mejri S."/>
            <person name="Dirks R."/>
            <person name="Jansen H."/>
            <person name="Henkel C."/>
            <person name="Chen W.J."/>
            <person name="Zahm M."/>
            <person name="Cabau C."/>
            <person name="Klopp C."/>
            <person name="Thompson A.W."/>
            <person name="Robinson-Rechavi M."/>
            <person name="Braasch I."/>
            <person name="Lecointre G."/>
            <person name="Bobe J."/>
            <person name="Postlethwait J.H."/>
            <person name="Berthelot C."/>
            <person name="Roest Crollius H."/>
            <person name="Guiguen Y."/>
        </authorList>
    </citation>
    <scope>NUCLEOTIDE SEQUENCE</scope>
    <source>
        <strain evidence="3">NC1722</strain>
    </source>
</reference>
<evidence type="ECO:0000259" key="2">
    <source>
        <dbReference type="Pfam" id="PF18701"/>
    </source>
</evidence>
<sequence length="466" mass="52613">MATVTTNHPLPDAQQFSSFSELVKATARHLHGAAADEEETPTAEKFKEAELSILRSAQRDSFPEEVRCLAAGKPVPSSSCLVTLAPEYDVSLRLIRVGGRLRRCQELEPDVIHPVVLDPRHVVTKLLIRQVDSDLKHPGAERLFAELRRKFWILRGREAIRREQRSCPECQRWRAQPVNPKMADLPPARLRLYRPPFFSTGIDCFGPLQVKVSRRSEKRWGLLFKCLMTRAVHIEGTNFRGGNRELQEAFRDMHPSLQAELAEHQIKFCFNPPGAPHFGGSWEREIRSIKTALTATMGSQVVSGEVLTTTLIEIEGILNSKPIGYVSSDVADPDPVTPNLLLMGRLDPSLPQAVYHDSELLGRRHWRACQVLSDRFWAQFLRHYLPTLQTRSKWQANTAPLQLGTVVMILDPQLPRASWPVGKISKVFPGADGLIRTAEIKVRDRAYVRPVSRLIRLPAVPEDDAQ</sequence>
<proteinExistence type="predicted"/>
<dbReference type="InterPro" id="IPR041588">
    <property type="entry name" value="Integrase_H2C2"/>
</dbReference>
<keyword evidence="4" id="KW-1185">Reference proteome</keyword>
<comment type="caution">
    <text evidence="3">The sequence shown here is derived from an EMBL/GenBank/DDBJ whole genome shotgun (WGS) entry which is preliminary data.</text>
</comment>
<organism evidence="3 4">
    <name type="scientific">Aldrovandia affinis</name>
    <dbReference type="NCBI Taxonomy" id="143900"/>
    <lineage>
        <taxon>Eukaryota</taxon>
        <taxon>Metazoa</taxon>
        <taxon>Chordata</taxon>
        <taxon>Craniata</taxon>
        <taxon>Vertebrata</taxon>
        <taxon>Euteleostomi</taxon>
        <taxon>Actinopterygii</taxon>
        <taxon>Neopterygii</taxon>
        <taxon>Teleostei</taxon>
        <taxon>Notacanthiformes</taxon>
        <taxon>Halosauridae</taxon>
        <taxon>Aldrovandia</taxon>
    </lineage>
</organism>
<dbReference type="EMBL" id="JAINUG010002451">
    <property type="protein sequence ID" value="KAJ8349175.1"/>
    <property type="molecule type" value="Genomic_DNA"/>
</dbReference>
<evidence type="ECO:0008006" key="5">
    <source>
        <dbReference type="Google" id="ProtNLM"/>
    </source>
</evidence>
<dbReference type="PANTHER" id="PTHR47331:SF1">
    <property type="entry name" value="GAG-LIKE PROTEIN"/>
    <property type="match status" value="1"/>
</dbReference>
<gene>
    <name evidence="3" type="ORF">AAFF_G00184330</name>
</gene>